<comment type="cofactor">
    <cofactor evidence="1">
        <name>[4Fe-4S] cluster</name>
        <dbReference type="ChEBI" id="CHEBI:49883"/>
    </cofactor>
</comment>
<feature type="region of interest" description="Disordered" evidence="3">
    <location>
        <begin position="285"/>
        <end position="307"/>
    </location>
</feature>
<sequence>MDATSTCPSYSARDYKSEVKPVWCPGCGDYSVLGALTKALAELSIPPENVALVSGIGCSSRLPAYTNVFGFHGVHGRALPIATGIKVSRPELTVIASGGDGDGFSIGGNHFMHACRRNVDMTYIVMDNEVYGMTKGQASPTTAPDWEKSKLTPQGTGINPFHPLVIALAAGANFIARGFSGDPNGAAQLITEAIRHPGFSFVQLLSPCVTFRPEQRDWKDAVHPAAVDPTDDPARAARRLMTDDGFNIGVLYRGKRAPFLPVRKASVDSVAALEQAFLLGQAWSPGERLHSPESPPPAVRAADPLPA</sequence>
<dbReference type="GO" id="GO:0016625">
    <property type="term" value="F:oxidoreductase activity, acting on the aldehyde or oxo group of donors, iron-sulfur protein as acceptor"/>
    <property type="evidence" value="ECO:0007669"/>
    <property type="project" value="UniProtKB-ARBA"/>
</dbReference>
<dbReference type="NCBIfam" id="TIGR02177">
    <property type="entry name" value="PorB_KorB"/>
    <property type="match status" value="1"/>
</dbReference>
<evidence type="ECO:0000256" key="3">
    <source>
        <dbReference type="SAM" id="MobiDB-lite"/>
    </source>
</evidence>
<dbReference type="InterPro" id="IPR029061">
    <property type="entry name" value="THDP-binding"/>
</dbReference>
<proteinExistence type="predicted"/>
<name>A0A088S7K1_THAAR</name>
<reference evidence="5" key="2">
    <citation type="submission" date="2014-09" db="EMBL/GenBank/DDBJ databases">
        <title>Identification of the gene cluster for the anaerobic degradation of 3,5-dihydroxybenzoate (alpha-resorcylate) in Thauera aromatica strain AR-1.</title>
        <authorList>
            <person name="Molina Fuentes A."/>
            <person name="Marin P."/>
            <person name="Pacheco D."/>
            <person name="Philipp B."/>
            <person name="Schink B."/>
            <person name="Marques S."/>
        </authorList>
    </citation>
    <scope>NUCLEOTIDE SEQUENCE</scope>
    <source>
        <strain evidence="5">AR1</strain>
    </source>
</reference>
<organism evidence="5">
    <name type="scientific">Thauera aromatica</name>
    <dbReference type="NCBI Taxonomy" id="59405"/>
    <lineage>
        <taxon>Bacteria</taxon>
        <taxon>Pseudomonadati</taxon>
        <taxon>Pseudomonadota</taxon>
        <taxon>Betaproteobacteria</taxon>
        <taxon>Rhodocyclales</taxon>
        <taxon>Zoogloeaceae</taxon>
        <taxon>Thauera</taxon>
    </lineage>
</organism>
<reference evidence="5" key="1">
    <citation type="submission" date="2014-06" db="EMBL/GenBank/DDBJ databases">
        <authorList>
            <person name="Molina-Fuentes A."/>
            <person name="Marques S."/>
        </authorList>
    </citation>
    <scope>NUCLEOTIDE SEQUENCE</scope>
    <source>
        <strain evidence="5">AR1</strain>
    </source>
</reference>
<dbReference type="GO" id="GO:0044281">
    <property type="term" value="P:small molecule metabolic process"/>
    <property type="evidence" value="ECO:0007669"/>
    <property type="project" value="UniProtKB-ARBA"/>
</dbReference>
<dbReference type="PANTHER" id="PTHR48084">
    <property type="entry name" value="2-OXOGLUTARATE OXIDOREDUCTASE SUBUNIT KORB-RELATED"/>
    <property type="match status" value="1"/>
</dbReference>
<keyword evidence="2" id="KW-0560">Oxidoreductase</keyword>
<dbReference type="GO" id="GO:0030976">
    <property type="term" value="F:thiamine pyrophosphate binding"/>
    <property type="evidence" value="ECO:0007669"/>
    <property type="project" value="InterPro"/>
</dbReference>
<feature type="domain" description="Thiamine pyrophosphate enzyme TPP-binding" evidence="4">
    <location>
        <begin position="56"/>
        <end position="203"/>
    </location>
</feature>
<dbReference type="AlphaFoldDB" id="A0A088S7K1"/>
<dbReference type="InterPro" id="IPR011766">
    <property type="entry name" value="TPP_enzyme_TPP-bd"/>
</dbReference>
<protein>
    <submittedName>
        <fullName evidence="5">2-oxoglutarate ferredoxin oxidoreductase subunit B</fullName>
    </submittedName>
</protein>
<evidence type="ECO:0000256" key="2">
    <source>
        <dbReference type="ARBA" id="ARBA00023002"/>
    </source>
</evidence>
<dbReference type="Pfam" id="PF02775">
    <property type="entry name" value="TPP_enzyme_C"/>
    <property type="match status" value="1"/>
</dbReference>
<evidence type="ECO:0000313" key="5">
    <source>
        <dbReference type="EMBL" id="AIO06083.1"/>
    </source>
</evidence>
<dbReference type="CDD" id="cd03375">
    <property type="entry name" value="TPP_OGFOR"/>
    <property type="match status" value="1"/>
</dbReference>
<accession>A0A088S7K1</accession>
<dbReference type="InterPro" id="IPR051457">
    <property type="entry name" value="2-oxoacid:Fd_oxidoreductase"/>
</dbReference>
<dbReference type="Gene3D" id="3.40.50.970">
    <property type="match status" value="1"/>
</dbReference>
<evidence type="ECO:0000259" key="4">
    <source>
        <dbReference type="Pfam" id="PF02775"/>
    </source>
</evidence>
<dbReference type="SUPFAM" id="SSF52518">
    <property type="entry name" value="Thiamin diphosphate-binding fold (THDP-binding)"/>
    <property type="match status" value="1"/>
</dbReference>
<dbReference type="PANTHER" id="PTHR48084:SF4">
    <property type="entry name" value="2-OXOGLUTARATE OXIDOREDUCTASE SUBUNIT KORB"/>
    <property type="match status" value="1"/>
</dbReference>
<dbReference type="GO" id="GO:0045333">
    <property type="term" value="P:cellular respiration"/>
    <property type="evidence" value="ECO:0007669"/>
    <property type="project" value="UniProtKB-ARBA"/>
</dbReference>
<dbReference type="InterPro" id="IPR011896">
    <property type="entry name" value="OFOB"/>
</dbReference>
<evidence type="ECO:0000256" key="1">
    <source>
        <dbReference type="ARBA" id="ARBA00001966"/>
    </source>
</evidence>
<dbReference type="EMBL" id="KJ995609">
    <property type="protein sequence ID" value="AIO06083.1"/>
    <property type="molecule type" value="Genomic_DNA"/>
</dbReference>